<keyword evidence="1" id="KW-0812">Transmembrane</keyword>
<organism evidence="2 3">
    <name type="scientific">Trifolium subterraneum</name>
    <name type="common">Subterranean clover</name>
    <dbReference type="NCBI Taxonomy" id="3900"/>
    <lineage>
        <taxon>Eukaryota</taxon>
        <taxon>Viridiplantae</taxon>
        <taxon>Streptophyta</taxon>
        <taxon>Embryophyta</taxon>
        <taxon>Tracheophyta</taxon>
        <taxon>Spermatophyta</taxon>
        <taxon>Magnoliopsida</taxon>
        <taxon>eudicotyledons</taxon>
        <taxon>Gunneridae</taxon>
        <taxon>Pentapetalae</taxon>
        <taxon>rosids</taxon>
        <taxon>fabids</taxon>
        <taxon>Fabales</taxon>
        <taxon>Fabaceae</taxon>
        <taxon>Papilionoideae</taxon>
        <taxon>50 kb inversion clade</taxon>
        <taxon>NPAAA clade</taxon>
        <taxon>Hologalegina</taxon>
        <taxon>IRL clade</taxon>
        <taxon>Trifolieae</taxon>
        <taxon>Trifolium</taxon>
    </lineage>
</organism>
<accession>A0A2Z6N8Y5</accession>
<dbReference type="SUPFAM" id="SSF52047">
    <property type="entry name" value="RNI-like"/>
    <property type="match status" value="1"/>
</dbReference>
<dbReference type="OrthoDB" id="1433565at2759"/>
<gene>
    <name evidence="2" type="ORF">TSUD_295670</name>
</gene>
<dbReference type="EMBL" id="DF973368">
    <property type="protein sequence ID" value="GAU28129.1"/>
    <property type="molecule type" value="Genomic_DNA"/>
</dbReference>
<dbReference type="AlphaFoldDB" id="A0A2Z6N8Y5"/>
<reference evidence="3" key="1">
    <citation type="journal article" date="2017" name="Front. Plant Sci.">
        <title>Climate Clever Clovers: New Paradigm to Reduce the Environmental Footprint of Ruminants by Breeding Low Methanogenic Forages Utilizing Haplotype Variation.</title>
        <authorList>
            <person name="Kaur P."/>
            <person name="Appels R."/>
            <person name="Bayer P.E."/>
            <person name="Keeble-Gagnere G."/>
            <person name="Wang J."/>
            <person name="Hirakawa H."/>
            <person name="Shirasawa K."/>
            <person name="Vercoe P."/>
            <person name="Stefanova K."/>
            <person name="Durmic Z."/>
            <person name="Nichols P."/>
            <person name="Revell C."/>
            <person name="Isobe S.N."/>
            <person name="Edwards D."/>
            <person name="Erskine W."/>
        </authorList>
    </citation>
    <scope>NUCLEOTIDE SEQUENCE [LARGE SCALE GENOMIC DNA]</scope>
    <source>
        <strain evidence="3">cv. Daliak</strain>
    </source>
</reference>
<keyword evidence="1" id="KW-0472">Membrane</keyword>
<evidence type="ECO:0000313" key="2">
    <source>
        <dbReference type="EMBL" id="GAU28129.1"/>
    </source>
</evidence>
<sequence length="193" mass="22010">MVSSNVQSIVLTECNLTDESIPIVRKWFANVTCLGVSVECIQELRSLTRLNLDDCKRLQEIRGIPSYLKRLSALNCESLGSSCRKMQLNQELLEVGGTMFCLPETARIPEWFDHRSSGSSISFWLRCKLPSIPLFCTTQWMDNKNASSALYSPMAIASLLMFHLIMLILYPDRMRDHTYLLLTRVSWCSGGYK</sequence>
<evidence type="ECO:0000256" key="1">
    <source>
        <dbReference type="SAM" id="Phobius"/>
    </source>
</evidence>
<proteinExistence type="predicted"/>
<keyword evidence="3" id="KW-1185">Reference proteome</keyword>
<dbReference type="Proteomes" id="UP000242715">
    <property type="component" value="Unassembled WGS sequence"/>
</dbReference>
<name>A0A2Z6N8Y5_TRISU</name>
<protein>
    <submittedName>
        <fullName evidence="2">Uncharacterized protein</fullName>
    </submittedName>
</protein>
<keyword evidence="1" id="KW-1133">Transmembrane helix</keyword>
<feature type="transmembrane region" description="Helical" evidence="1">
    <location>
        <begin position="150"/>
        <end position="170"/>
    </location>
</feature>
<evidence type="ECO:0000313" key="3">
    <source>
        <dbReference type="Proteomes" id="UP000242715"/>
    </source>
</evidence>